<gene>
    <name evidence="2" type="primary">padR</name>
    <name evidence="2" type="ORF">SFLOR_v1c05570</name>
</gene>
<organism evidence="2 3">
    <name type="scientific">Spiroplasma floricola 23-6</name>
    <dbReference type="NCBI Taxonomy" id="1336749"/>
    <lineage>
        <taxon>Bacteria</taxon>
        <taxon>Bacillati</taxon>
        <taxon>Mycoplasmatota</taxon>
        <taxon>Mollicutes</taxon>
        <taxon>Entomoplasmatales</taxon>
        <taxon>Spiroplasmataceae</taxon>
        <taxon>Spiroplasma</taxon>
    </lineage>
</organism>
<dbReference type="InterPro" id="IPR052509">
    <property type="entry name" value="Metal_resp_DNA-bind_regulator"/>
</dbReference>
<dbReference type="Gene3D" id="1.10.10.10">
    <property type="entry name" value="Winged helix-like DNA-binding domain superfamily/Winged helix DNA-binding domain"/>
    <property type="match status" value="1"/>
</dbReference>
<dbReference type="KEGG" id="sfz:SFLOR_v1c05570"/>
<dbReference type="OrthoDB" id="9808017at2"/>
<evidence type="ECO:0000259" key="1">
    <source>
        <dbReference type="Pfam" id="PF03551"/>
    </source>
</evidence>
<dbReference type="InterPro" id="IPR036388">
    <property type="entry name" value="WH-like_DNA-bd_sf"/>
</dbReference>
<dbReference type="CDD" id="cd00090">
    <property type="entry name" value="HTH_ARSR"/>
    <property type="match status" value="1"/>
</dbReference>
<evidence type="ECO:0000313" key="3">
    <source>
        <dbReference type="Proteomes" id="UP000231823"/>
    </source>
</evidence>
<sequence>MIILDLLKKQDYYAYELNKVLNKFISINESTAYAIFKKLVDKGLVSYYLAESSNGPVRKYYKITKLGLEKLKEYLENWNEFVNLVQNFIDENKQDN</sequence>
<dbReference type="AlphaFoldDB" id="A0A2K8SDT3"/>
<dbReference type="EMBL" id="CP025057">
    <property type="protein sequence ID" value="AUB31609.1"/>
    <property type="molecule type" value="Genomic_DNA"/>
</dbReference>
<dbReference type="SUPFAM" id="SSF46785">
    <property type="entry name" value="Winged helix' DNA-binding domain"/>
    <property type="match status" value="1"/>
</dbReference>
<dbReference type="InterPro" id="IPR005149">
    <property type="entry name" value="Tscrpt_reg_PadR_N"/>
</dbReference>
<dbReference type="Pfam" id="PF03551">
    <property type="entry name" value="PadR"/>
    <property type="match status" value="1"/>
</dbReference>
<name>A0A2K8SDT3_9MOLU</name>
<feature type="domain" description="Transcription regulator PadR N-terminal" evidence="1">
    <location>
        <begin position="3"/>
        <end position="73"/>
    </location>
</feature>
<keyword evidence="3" id="KW-1185">Reference proteome</keyword>
<dbReference type="PANTHER" id="PTHR33169:SF14">
    <property type="entry name" value="TRANSCRIPTIONAL REGULATOR RV3488"/>
    <property type="match status" value="1"/>
</dbReference>
<dbReference type="InterPro" id="IPR011991">
    <property type="entry name" value="ArsR-like_HTH"/>
</dbReference>
<reference evidence="2 3" key="1">
    <citation type="submission" date="2017-12" db="EMBL/GenBank/DDBJ databases">
        <title>Complete genome sequence of Spiroplasma floricola 23-6 (ATCC 29989).</title>
        <authorList>
            <person name="Tsai Y.-M."/>
            <person name="Wu P.-S."/>
            <person name="Lo W.-S."/>
            <person name="Kuo C.-H."/>
        </authorList>
    </citation>
    <scope>NUCLEOTIDE SEQUENCE [LARGE SCALE GENOMIC DNA]</scope>
    <source>
        <strain evidence="2 3">23-6</strain>
    </source>
</reference>
<proteinExistence type="predicted"/>
<dbReference type="PANTHER" id="PTHR33169">
    <property type="entry name" value="PADR-FAMILY TRANSCRIPTIONAL REGULATOR"/>
    <property type="match status" value="1"/>
</dbReference>
<dbReference type="InterPro" id="IPR036390">
    <property type="entry name" value="WH_DNA-bd_sf"/>
</dbReference>
<evidence type="ECO:0000313" key="2">
    <source>
        <dbReference type="EMBL" id="AUB31609.1"/>
    </source>
</evidence>
<protein>
    <submittedName>
        <fullName evidence="2">PadR family transcriptional regulator, regulatory protein PadR</fullName>
    </submittedName>
</protein>
<dbReference type="RefSeq" id="WP_100916594.1">
    <property type="nucleotide sequence ID" value="NZ_CP025057.1"/>
</dbReference>
<accession>A0A2K8SDT3</accession>
<dbReference type="Proteomes" id="UP000231823">
    <property type="component" value="Chromosome"/>
</dbReference>